<dbReference type="EMBL" id="AEGP01000018">
    <property type="protein sequence ID" value="EGG42882.1"/>
    <property type="molecule type" value="Genomic_DNA"/>
</dbReference>
<gene>
    <name evidence="1" type="ORF">Nlim_0192</name>
</gene>
<evidence type="ECO:0000313" key="1">
    <source>
        <dbReference type="EMBL" id="EGG42882.1"/>
    </source>
</evidence>
<dbReference type="AlphaFoldDB" id="F3KI97"/>
<dbReference type="Proteomes" id="UP000004348">
    <property type="component" value="Chromosome"/>
</dbReference>
<protein>
    <submittedName>
        <fullName evidence="1">Uncharacterized protein</fullName>
    </submittedName>
</protein>
<accession>F3KI97</accession>
<sequence>MLSLKQEIVVLGLVLLLIMPVYASAQSPERISIIDNFGDFNRGEPLFIYGQVATFVDNSYLILEIINPQGDLCQIQQLVPLSSGAFITDVIPLEGRICGLTGEYEVKLFYGDYSTTANFQVTNKIFSEPDVNALTISAKNLLSESMSLIEKKSEINSTLLSELNNALTSNDLSEIENAYVDLWMESDSDTFLSEITPVLRPAVSSSLDSVSQMLSNEAISSDIANSIDKSIFSSVFYYEIGDKHKSIDLLSDVFVDIRNTNPKKTPTTKILTFDELEETLLNLMKKSDSVMSRPVKEEIGFIFARGTAPVYAQEISELIDLLSKARYLDVISRKQSDLYRLIQNDWETLKPSLEAKETIEKLLASSEKVNSLHKAAILLKDLDGVERFISSNSEDNSELANILMPDWTDLKSQLEFASSPDDLIDSEIQITQMNQILDISSRIDKAVEISKENGVNSELISDWNSLLEQVRNADSTDQILKIVSEFDKTMTELREKRNPITVLKFEYQTMKQKAELQADYNNLYLIDSALKILNTAEQMESGNPSIMRIDRIEVLLTWVSEQAPKIKSNLNSYDADAFKIRASDILQRAKSLEDLVELGLRTHKFLPGYITFTDTFNEKIDDVRDLVIKNDLDEADKLVRNLFSEWNVVSKAYADDPYGSKVGYNGDELKRIEYRERLDAYSGVVTTFYNSEFAPYTDEYNNLLSEINRLIDYGNFVDTESKIFELGQFLSEHLVLSNPRIIYDISYDNEKNIWVIQGAVDKPVFDRRESLYTTVFNMDGTIHSSLEFTDTKHGDFYTQWIAPADPGLYVVMLQYQDSKATQIVYVKERFENTFSETDLNMVELARDFEDLKTFIEKFGGNAYLDDPRFTTILRDIEIGLTAKDAKKVDDKLNDLKSLIEKYLPLRSRSAVIEVQYDKDRLIVSGAVQKTLAFREDLFVDIFNQQGDLIDSITLKDNSSGLFNEVISHPFTSGVYVAQLQYHDVVVTDFFIVK</sequence>
<comment type="caution">
    <text evidence="1">The sequence shown here is derived from an EMBL/GenBank/DDBJ whole genome shotgun (WGS) entry which is preliminary data.</text>
</comment>
<dbReference type="PATRIC" id="fig|886738.10.peg.219"/>
<proteinExistence type="predicted"/>
<dbReference type="HOGENOM" id="CLU_305588_0_0_2"/>
<name>F3KI97_9ARCH</name>
<reference evidence="1" key="1">
    <citation type="journal article" date="2011" name="PLoS ONE">
        <title>Genome of a low-salinity ammonia-oxidizing archaeon determined by single-cell and metagenomic analysis.</title>
        <authorList>
            <person name="Blainey P.C."/>
            <person name="Mosier A.C."/>
            <person name="Potanina A."/>
            <person name="Francis C.A."/>
            <person name="Quake S.R."/>
        </authorList>
    </citation>
    <scope>NUCLEOTIDE SEQUENCE [LARGE SCALE GENOMIC DNA]</scope>
    <source>
        <strain evidence="1">SFB1</strain>
    </source>
</reference>
<organism evidence="1">
    <name type="scientific">Candidatus Nitrosarchaeum limnium SFB1</name>
    <dbReference type="NCBI Taxonomy" id="886738"/>
    <lineage>
        <taxon>Archaea</taxon>
        <taxon>Nitrososphaerota</taxon>
        <taxon>Nitrososphaeria</taxon>
        <taxon>Nitrosopumilales</taxon>
        <taxon>Nitrosopumilaceae</taxon>
        <taxon>Nitrosarchaeum</taxon>
    </lineage>
</organism>